<dbReference type="PATRIC" id="fig|1123269.5.peg.3755"/>
<accession>W0AEJ5</accession>
<dbReference type="KEGG" id="ssan:NX02_19185"/>
<evidence type="ECO:0000313" key="2">
    <source>
        <dbReference type="EMBL" id="AHE55501.1"/>
    </source>
</evidence>
<dbReference type="AlphaFoldDB" id="W0AEJ5"/>
<organism evidence="2 3">
    <name type="scientific">Sphingomonas sanxanigenens DSM 19645 = NX02</name>
    <dbReference type="NCBI Taxonomy" id="1123269"/>
    <lineage>
        <taxon>Bacteria</taxon>
        <taxon>Pseudomonadati</taxon>
        <taxon>Pseudomonadota</taxon>
        <taxon>Alphaproteobacteria</taxon>
        <taxon>Sphingomonadales</taxon>
        <taxon>Sphingomonadaceae</taxon>
        <taxon>Sphingomonas</taxon>
    </lineage>
</organism>
<feature type="region of interest" description="Disordered" evidence="1">
    <location>
        <begin position="1"/>
        <end position="31"/>
    </location>
</feature>
<dbReference type="EMBL" id="CP006644">
    <property type="protein sequence ID" value="AHE55501.1"/>
    <property type="molecule type" value="Genomic_DNA"/>
</dbReference>
<dbReference type="STRING" id="1123269.NX02_19185"/>
<evidence type="ECO:0000313" key="3">
    <source>
        <dbReference type="Proteomes" id="UP000018851"/>
    </source>
</evidence>
<name>W0AEJ5_9SPHN</name>
<sequence>MHATIDEGLAEAARWDGRDPIHDIDMRGDAA</sequence>
<protein>
    <submittedName>
        <fullName evidence="2">Uncharacterized protein</fullName>
    </submittedName>
</protein>
<feature type="compositionally biased region" description="Basic and acidic residues" evidence="1">
    <location>
        <begin position="13"/>
        <end position="31"/>
    </location>
</feature>
<gene>
    <name evidence="2" type="ORF">NX02_19185</name>
</gene>
<keyword evidence="3" id="KW-1185">Reference proteome</keyword>
<proteinExistence type="predicted"/>
<dbReference type="HOGENOM" id="CLU_3398534_0_0_5"/>
<dbReference type="Proteomes" id="UP000018851">
    <property type="component" value="Chromosome"/>
</dbReference>
<reference evidence="2 3" key="1">
    <citation type="submission" date="2013-07" db="EMBL/GenBank/DDBJ databases">
        <title>Completed genome of Sphingomonas sanxanigenens NX02.</title>
        <authorList>
            <person name="Ma T."/>
            <person name="Huang H."/>
            <person name="Wu M."/>
            <person name="Li X."/>
            <person name="Li G."/>
        </authorList>
    </citation>
    <scope>NUCLEOTIDE SEQUENCE [LARGE SCALE GENOMIC DNA]</scope>
    <source>
        <strain evidence="2 3">NX02</strain>
    </source>
</reference>
<evidence type="ECO:0000256" key="1">
    <source>
        <dbReference type="SAM" id="MobiDB-lite"/>
    </source>
</evidence>